<dbReference type="AlphaFoldDB" id="A0A7C2K4D9"/>
<protein>
    <submittedName>
        <fullName evidence="1">Uncharacterized protein</fullName>
    </submittedName>
</protein>
<name>A0A7C2K4D9_UNCW3</name>
<sequence length="81" mass="9184">MQEKKEKKQKKKEGVKVVAKSDFIPELIGRPVAIEVDGKDEPIAGMIVDNSVFWIKLQDVNGKIIYLNKAHLKSIIPLKKE</sequence>
<dbReference type="EMBL" id="DSOL01000192">
    <property type="protein sequence ID" value="HEN28320.1"/>
    <property type="molecule type" value="Genomic_DNA"/>
</dbReference>
<evidence type="ECO:0000313" key="1">
    <source>
        <dbReference type="EMBL" id="HEN28320.1"/>
    </source>
</evidence>
<gene>
    <name evidence="1" type="ORF">ENQ77_06710</name>
</gene>
<organism evidence="1">
    <name type="scientific">candidate division WOR-3 bacterium</name>
    <dbReference type="NCBI Taxonomy" id="2052148"/>
    <lineage>
        <taxon>Bacteria</taxon>
        <taxon>Bacteria division WOR-3</taxon>
    </lineage>
</organism>
<proteinExistence type="predicted"/>
<accession>A0A7C2K4D9</accession>
<comment type="caution">
    <text evidence="1">The sequence shown here is derived from an EMBL/GenBank/DDBJ whole genome shotgun (WGS) entry which is preliminary data.</text>
</comment>
<reference evidence="1" key="1">
    <citation type="journal article" date="2020" name="mSystems">
        <title>Genome- and Community-Level Interaction Insights into Carbon Utilization and Element Cycling Functions of Hydrothermarchaeota in Hydrothermal Sediment.</title>
        <authorList>
            <person name="Zhou Z."/>
            <person name="Liu Y."/>
            <person name="Xu W."/>
            <person name="Pan J."/>
            <person name="Luo Z.H."/>
            <person name="Li M."/>
        </authorList>
    </citation>
    <scope>NUCLEOTIDE SEQUENCE [LARGE SCALE GENOMIC DNA]</scope>
    <source>
        <strain evidence="1">SpSt-34</strain>
    </source>
</reference>